<evidence type="ECO:0000256" key="2">
    <source>
        <dbReference type="RuleBase" id="RU000507"/>
    </source>
</evidence>
<dbReference type="PROSITE" id="PS00683">
    <property type="entry name" value="RHODANESE_2"/>
    <property type="match status" value="1"/>
</dbReference>
<evidence type="ECO:0000313" key="5">
    <source>
        <dbReference type="Proteomes" id="UP000032408"/>
    </source>
</evidence>
<keyword evidence="1" id="KW-0677">Repeat</keyword>
<dbReference type="Proteomes" id="UP000032408">
    <property type="component" value="Chromosome"/>
</dbReference>
<dbReference type="SMART" id="SM00450">
    <property type="entry name" value="RHOD"/>
    <property type="match status" value="2"/>
</dbReference>
<dbReference type="AlphaFoldDB" id="A0A0D5C3N9"/>
<keyword evidence="2 4" id="KW-0808">Transferase</keyword>
<accession>A0A0D5C3N9</accession>
<name>A0A0D5C3N9_9ARCH</name>
<dbReference type="KEGG" id="nin:NADRNF5_1736"/>
<dbReference type="InterPro" id="IPR051126">
    <property type="entry name" value="Thiosulfate_sulfurtransferase"/>
</dbReference>
<feature type="domain" description="Rhodanese" evidence="3">
    <location>
        <begin position="149"/>
        <end position="252"/>
    </location>
</feature>
<dbReference type="InterPro" id="IPR036873">
    <property type="entry name" value="Rhodanese-like_dom_sf"/>
</dbReference>
<keyword evidence="5" id="KW-1185">Reference proteome</keyword>
<dbReference type="HOGENOM" id="CLU_031618_3_0_2"/>
<dbReference type="EMBL" id="CP011070">
    <property type="protein sequence ID" value="AJW71414.1"/>
    <property type="molecule type" value="Genomic_DNA"/>
</dbReference>
<dbReference type="CDD" id="cd01448">
    <property type="entry name" value="TST_Repeat_1"/>
    <property type="match status" value="1"/>
</dbReference>
<dbReference type="PANTHER" id="PTHR43855:SF1">
    <property type="entry name" value="THIOSULFATE SULFURTRANSFERASE"/>
    <property type="match status" value="1"/>
</dbReference>
<dbReference type="RefSeq" id="WP_048117271.1">
    <property type="nucleotide sequence ID" value="NZ_CP011070.1"/>
</dbReference>
<sequence length="252" mass="28855">MLVSVNWLKDHQFDPDVVILDTRPKTMFLYGHISNAQSLSIEQVISFDEFGSNLVIEQEKIIELFSNLGIDETKTVVLIGDAMDPSVARIVWTFLYFGHDKTYLLNSNSSDLQKHGFELKLQTTTPKPAKFSPKINDQIRIESDFLKDHLTDFEILDARSPQEFMGGHLPNSKLIPFTEGIGYDGNLFRTKEFLDDLFLQNNVSKDKKIVCYCMHGHRASNLFLQLKIAGFENVKLYDGSFIEWTGKKLPLE</sequence>
<gene>
    <name evidence="4" type="ORF">NADRNF5_1736</name>
</gene>
<dbReference type="PANTHER" id="PTHR43855">
    <property type="entry name" value="THIOSULFATE SULFURTRANSFERASE"/>
    <property type="match status" value="1"/>
</dbReference>
<dbReference type="Gene3D" id="3.40.250.10">
    <property type="entry name" value="Rhodanese-like domain"/>
    <property type="match status" value="2"/>
</dbReference>
<evidence type="ECO:0000313" key="4">
    <source>
        <dbReference type="EMBL" id="AJW71414.1"/>
    </source>
</evidence>
<dbReference type="InterPro" id="IPR001307">
    <property type="entry name" value="Thiosulphate_STrfase_CS"/>
</dbReference>
<dbReference type="InterPro" id="IPR001763">
    <property type="entry name" value="Rhodanese-like_dom"/>
</dbReference>
<dbReference type="Pfam" id="PF00581">
    <property type="entry name" value="Rhodanese"/>
    <property type="match status" value="2"/>
</dbReference>
<evidence type="ECO:0000259" key="3">
    <source>
        <dbReference type="PROSITE" id="PS50206"/>
    </source>
</evidence>
<dbReference type="STRING" id="1580092.NADRNF5_1736"/>
<dbReference type="GO" id="GO:0004792">
    <property type="term" value="F:thiosulfate-cyanide sulfurtransferase activity"/>
    <property type="evidence" value="ECO:0007669"/>
    <property type="project" value="InterPro"/>
</dbReference>
<evidence type="ECO:0000256" key="1">
    <source>
        <dbReference type="ARBA" id="ARBA00022737"/>
    </source>
</evidence>
<dbReference type="PROSITE" id="PS50206">
    <property type="entry name" value="RHODANESE_3"/>
    <property type="match status" value="2"/>
</dbReference>
<reference evidence="4 5" key="2">
    <citation type="journal article" date="2016" name="ISME J.">
        <title>Physiological and genomic characterization of two novel marine thaumarchaeal strains indicates niche differentiation.</title>
        <authorList>
            <person name="Bayer B."/>
            <person name="Vojvoda J."/>
            <person name="Offre P."/>
            <person name="Alves R.J."/>
            <person name="Elisabeth N.H."/>
            <person name="Garcia J.A."/>
            <person name="Volland J.M."/>
            <person name="Srivastava A."/>
            <person name="Schleper C."/>
            <person name="Herndl G.J."/>
        </authorList>
    </citation>
    <scope>NUCLEOTIDE SEQUENCE [LARGE SCALE GENOMIC DNA]</scope>
    <source>
        <strain evidence="4 5">NF5</strain>
    </source>
</reference>
<dbReference type="SUPFAM" id="SSF52821">
    <property type="entry name" value="Rhodanese/Cell cycle control phosphatase"/>
    <property type="match status" value="2"/>
</dbReference>
<dbReference type="GeneID" id="24820905"/>
<protein>
    <recommendedName>
        <fullName evidence="2">Sulfurtransferase</fullName>
    </recommendedName>
</protein>
<reference evidence="5" key="1">
    <citation type="submission" date="2015-03" db="EMBL/GenBank/DDBJ databases">
        <title>Characterization of two novel Thaumarchaeota isolated from the Northern Adriatic Sea.</title>
        <authorList>
            <person name="Bayer B."/>
            <person name="Vojvoda J."/>
            <person name="Offre P."/>
            <person name="Srivastava A."/>
            <person name="Elisabeth N."/>
            <person name="Garcia J.A.L."/>
            <person name="Schleper C."/>
            <person name="Herndl G.J."/>
        </authorList>
    </citation>
    <scope>NUCLEOTIDE SEQUENCE [LARGE SCALE GENOMIC DNA]</scope>
    <source>
        <strain evidence="5">NF5</strain>
    </source>
</reference>
<proteinExistence type="predicted"/>
<feature type="domain" description="Rhodanese" evidence="3">
    <location>
        <begin position="13"/>
        <end position="121"/>
    </location>
</feature>
<dbReference type="OrthoDB" id="9977at2157"/>
<organism evidence="4 5">
    <name type="scientific">Nitrosopumilus adriaticus</name>
    <dbReference type="NCBI Taxonomy" id="1580092"/>
    <lineage>
        <taxon>Archaea</taxon>
        <taxon>Nitrososphaerota</taxon>
        <taxon>Nitrososphaeria</taxon>
        <taxon>Nitrosopumilales</taxon>
        <taxon>Nitrosopumilaceae</taxon>
        <taxon>Nitrosopumilus</taxon>
    </lineage>
</organism>